<dbReference type="SMART" id="SM00184">
    <property type="entry name" value="RING"/>
    <property type="match status" value="1"/>
</dbReference>
<feature type="compositionally biased region" description="Polar residues" evidence="3">
    <location>
        <begin position="603"/>
        <end position="616"/>
    </location>
</feature>
<evidence type="ECO:0000259" key="4">
    <source>
        <dbReference type="PROSITE" id="PS50089"/>
    </source>
</evidence>
<keyword evidence="6" id="KW-1185">Reference proteome</keyword>
<feature type="compositionally biased region" description="Basic and acidic residues" evidence="3">
    <location>
        <begin position="345"/>
        <end position="357"/>
    </location>
</feature>
<feature type="compositionally biased region" description="Polar residues" evidence="3">
    <location>
        <begin position="291"/>
        <end position="313"/>
    </location>
</feature>
<dbReference type="STRING" id="930992.A0A0D0BI61"/>
<dbReference type="GO" id="GO:0008270">
    <property type="term" value="F:zinc ion binding"/>
    <property type="evidence" value="ECO:0007669"/>
    <property type="project" value="UniProtKB-KW"/>
</dbReference>
<dbReference type="Gene3D" id="3.30.40.10">
    <property type="entry name" value="Zinc/RING finger domain, C3HC4 (zinc finger)"/>
    <property type="match status" value="1"/>
</dbReference>
<evidence type="ECO:0000313" key="5">
    <source>
        <dbReference type="EMBL" id="KIK45732.1"/>
    </source>
</evidence>
<keyword evidence="2" id="KW-0175">Coiled coil</keyword>
<feature type="region of interest" description="Disordered" evidence="3">
    <location>
        <begin position="234"/>
        <end position="357"/>
    </location>
</feature>
<dbReference type="Proteomes" id="UP000054485">
    <property type="component" value="Unassembled WGS sequence"/>
</dbReference>
<sequence>MLTLSPGSVCDVCAEEYNLHCVPLSIPCGHIFCWSCCHKIVQKTLPRLQAACPFCSDHFISDDVRLIRINISEIGQVSPRWRDGLTEALGRSPEDRLPLVEPSFSHARAEARRLEDKVAKVATRTCSFEEVSTLYKELEEWLTHDDNFHVKSYSLSSSAGLLRIILMNHMAHSDATRKARGLEAALKAKLDDMESKVSKLESDLGRYQALYFQKVQECQALRAELARYPSTSFRATDLPARPSTAAPTGLSEHRRAVSSEAAPTYPPMPSMLSRFAAAHSRSTSVSASGSRPTTPARMTTPSVRSQTPTQGSVPSSRLRAPSPIRPSRPRTIPLSAISPHKITRSHCDERERERERIHERRMPSPNVAYNPPTGKSKSTNYPPYFGSSTAPIRAHSSLSAATLPRIIITPTQSDEEASGLDDEWELGEDGWELDENGLEPDEDESELDEDGPELDEDGSNIDEDGSEIYEDELEQKPVYERWMPPPDSMADPPIGKPVNYPPYFTPFPLPGRARASLSANSATRLPQTATPVQQDENMWERGRMHSMPSQPSNIPTGKTVNQPSYSRPSFSSYAAAVPPQRIPPVHPDQHERGRKRTHERWMPSQNVASNPPTGKNVNCPPYFGSSSAPGRTGF</sequence>
<proteinExistence type="predicted"/>
<dbReference type="EMBL" id="KN835168">
    <property type="protein sequence ID" value="KIK45732.1"/>
    <property type="molecule type" value="Genomic_DNA"/>
</dbReference>
<dbReference type="OrthoDB" id="6105938at2759"/>
<dbReference type="InterPro" id="IPR001841">
    <property type="entry name" value="Znf_RING"/>
</dbReference>
<reference evidence="6" key="2">
    <citation type="submission" date="2015-01" db="EMBL/GenBank/DDBJ databases">
        <title>Evolutionary Origins and Diversification of the Mycorrhizal Mutualists.</title>
        <authorList>
            <consortium name="DOE Joint Genome Institute"/>
            <consortium name="Mycorrhizal Genomics Consortium"/>
            <person name="Kohler A."/>
            <person name="Kuo A."/>
            <person name="Nagy L.G."/>
            <person name="Floudas D."/>
            <person name="Copeland A."/>
            <person name="Barry K.W."/>
            <person name="Cichocki N."/>
            <person name="Veneault-Fourrey C."/>
            <person name="LaButti K."/>
            <person name="Lindquist E.A."/>
            <person name="Lipzen A."/>
            <person name="Lundell T."/>
            <person name="Morin E."/>
            <person name="Murat C."/>
            <person name="Riley R."/>
            <person name="Ohm R."/>
            <person name="Sun H."/>
            <person name="Tunlid A."/>
            <person name="Henrissat B."/>
            <person name="Grigoriev I.V."/>
            <person name="Hibbett D.S."/>
            <person name="Martin F."/>
        </authorList>
    </citation>
    <scope>NUCLEOTIDE SEQUENCE [LARGE SCALE GENOMIC DNA]</scope>
    <source>
        <strain evidence="6">UH-Slu-Lm8-n1</strain>
    </source>
</reference>
<evidence type="ECO:0000256" key="2">
    <source>
        <dbReference type="SAM" id="Coils"/>
    </source>
</evidence>
<name>A0A0D0BI61_9AGAM</name>
<feature type="compositionally biased region" description="Polar residues" evidence="3">
    <location>
        <begin position="517"/>
        <end position="536"/>
    </location>
</feature>
<feature type="region of interest" description="Disordered" evidence="3">
    <location>
        <begin position="432"/>
        <end position="496"/>
    </location>
</feature>
<protein>
    <recommendedName>
        <fullName evidence="4">RING-type domain-containing protein</fullName>
    </recommendedName>
</protein>
<feature type="domain" description="RING-type" evidence="4">
    <location>
        <begin position="10"/>
        <end position="56"/>
    </location>
</feature>
<keyword evidence="1" id="KW-0863">Zinc-finger</keyword>
<feature type="compositionally biased region" description="Acidic residues" evidence="3">
    <location>
        <begin position="432"/>
        <end position="473"/>
    </location>
</feature>
<accession>A0A0D0BI61</accession>
<feature type="compositionally biased region" description="Low complexity" evidence="3">
    <location>
        <begin position="276"/>
        <end position="290"/>
    </location>
</feature>
<feature type="compositionally biased region" description="Polar residues" evidence="3">
    <location>
        <begin position="547"/>
        <end position="572"/>
    </location>
</feature>
<evidence type="ECO:0000256" key="3">
    <source>
        <dbReference type="SAM" id="MobiDB-lite"/>
    </source>
</evidence>
<keyword evidence="1" id="KW-0479">Metal-binding</keyword>
<reference evidence="5 6" key="1">
    <citation type="submission" date="2014-04" db="EMBL/GenBank/DDBJ databases">
        <authorList>
            <consortium name="DOE Joint Genome Institute"/>
            <person name="Kuo A."/>
            <person name="Ruytinx J."/>
            <person name="Rineau F."/>
            <person name="Colpaert J."/>
            <person name="Kohler A."/>
            <person name="Nagy L.G."/>
            <person name="Floudas D."/>
            <person name="Copeland A."/>
            <person name="Barry K.W."/>
            <person name="Cichocki N."/>
            <person name="Veneault-Fourrey C."/>
            <person name="LaButti K."/>
            <person name="Lindquist E.A."/>
            <person name="Lipzen A."/>
            <person name="Lundell T."/>
            <person name="Morin E."/>
            <person name="Murat C."/>
            <person name="Sun H."/>
            <person name="Tunlid A."/>
            <person name="Henrissat B."/>
            <person name="Grigoriev I.V."/>
            <person name="Hibbett D.S."/>
            <person name="Martin F."/>
            <person name="Nordberg H.P."/>
            <person name="Cantor M.N."/>
            <person name="Hua S.X."/>
        </authorList>
    </citation>
    <scope>NUCLEOTIDE SEQUENCE [LARGE SCALE GENOMIC DNA]</scope>
    <source>
        <strain evidence="5 6">UH-Slu-Lm8-n1</strain>
    </source>
</reference>
<dbReference type="HOGENOM" id="CLU_431595_0_0_1"/>
<dbReference type="CDD" id="cd16449">
    <property type="entry name" value="RING-HC"/>
    <property type="match status" value="1"/>
</dbReference>
<evidence type="ECO:0000256" key="1">
    <source>
        <dbReference type="PROSITE-ProRule" id="PRU00175"/>
    </source>
</evidence>
<keyword evidence="1" id="KW-0862">Zinc</keyword>
<organism evidence="5 6">
    <name type="scientific">Suillus luteus UH-Slu-Lm8-n1</name>
    <dbReference type="NCBI Taxonomy" id="930992"/>
    <lineage>
        <taxon>Eukaryota</taxon>
        <taxon>Fungi</taxon>
        <taxon>Dikarya</taxon>
        <taxon>Basidiomycota</taxon>
        <taxon>Agaricomycotina</taxon>
        <taxon>Agaricomycetes</taxon>
        <taxon>Agaricomycetidae</taxon>
        <taxon>Boletales</taxon>
        <taxon>Suillineae</taxon>
        <taxon>Suillaceae</taxon>
        <taxon>Suillus</taxon>
    </lineage>
</organism>
<dbReference type="SUPFAM" id="SSF57850">
    <property type="entry name" value="RING/U-box"/>
    <property type="match status" value="1"/>
</dbReference>
<evidence type="ECO:0000313" key="6">
    <source>
        <dbReference type="Proteomes" id="UP000054485"/>
    </source>
</evidence>
<dbReference type="AlphaFoldDB" id="A0A0D0BI61"/>
<feature type="coiled-coil region" evidence="2">
    <location>
        <begin position="183"/>
        <end position="210"/>
    </location>
</feature>
<feature type="compositionally biased region" description="Polar residues" evidence="3">
    <location>
        <begin position="624"/>
        <end position="634"/>
    </location>
</feature>
<dbReference type="InterPro" id="IPR013083">
    <property type="entry name" value="Znf_RING/FYVE/PHD"/>
</dbReference>
<dbReference type="InParanoid" id="A0A0D0BI61"/>
<gene>
    <name evidence="5" type="ORF">CY34DRAFT_801193</name>
</gene>
<feature type="region of interest" description="Disordered" evidence="3">
    <location>
        <begin position="515"/>
        <end position="634"/>
    </location>
</feature>
<dbReference type="PROSITE" id="PS50089">
    <property type="entry name" value="ZF_RING_2"/>
    <property type="match status" value="1"/>
</dbReference>